<dbReference type="Pfam" id="PF01494">
    <property type="entry name" value="FAD_binding_3"/>
    <property type="match status" value="1"/>
</dbReference>
<keyword evidence="5" id="KW-1185">Reference proteome</keyword>
<dbReference type="InterPro" id="IPR036188">
    <property type="entry name" value="FAD/NAD-bd_sf"/>
</dbReference>
<accession>A0A238JGT9</accession>
<dbReference type="PANTHER" id="PTHR13789:SF309">
    <property type="entry name" value="PUTATIVE (AFU_ORTHOLOGUE AFUA_6G14510)-RELATED"/>
    <property type="match status" value="1"/>
</dbReference>
<dbReference type="PANTHER" id="PTHR13789">
    <property type="entry name" value="MONOOXYGENASE"/>
    <property type="match status" value="1"/>
</dbReference>
<keyword evidence="2" id="KW-0503">Monooxygenase</keyword>
<dbReference type="PRINTS" id="PR00420">
    <property type="entry name" value="RNGMNOXGNASE"/>
</dbReference>
<proteinExistence type="predicted"/>
<evidence type="ECO:0000256" key="1">
    <source>
        <dbReference type="ARBA" id="ARBA00023002"/>
    </source>
</evidence>
<dbReference type="NCBIfam" id="NF005313">
    <property type="entry name" value="PRK06847.1"/>
    <property type="match status" value="1"/>
</dbReference>
<dbReference type="EC" id="1.14.13.113" evidence="4"/>
<evidence type="ECO:0000259" key="3">
    <source>
        <dbReference type="Pfam" id="PF01494"/>
    </source>
</evidence>
<sequence length="374" mass="40702">MNLASVLIVGGGIGGLTAAIALRRKGYPVEIAERDPKWSVYGVGIIQQMNVVRAMGELGVLDAYLSKASGFDTTTVFVGPQGVQQAKFDTPRLAGEQYPSNAGIRRRDLQQVLGDEAKRLGATVRLGLTISDFSEDDSGVDVSFSDGTKGRYDVVIGADGVFSQMRQAIFPDAAMPRYTGQWVWRYNLPRPKDLEGIQIFAGPCNAGLVPMTDELMYMFVVSEEPEGMMLDVQGSAAAMRERAKLAAPQLTDLVAQITDDQEVVARPMEVILLQDQPWYKGRVVLIGDAVHASTPHLAQGAGMAIEDAMVLAEELEKADEISAAFEAFQRRRTERVEYIAKNSIRIGDMQMGKIPPFDPGQLTGESIALMCQPI</sequence>
<dbReference type="InterPro" id="IPR050493">
    <property type="entry name" value="FAD-dep_Monooxygenase_BioMet"/>
</dbReference>
<keyword evidence="1 4" id="KW-0560">Oxidoreductase</keyword>
<feature type="domain" description="FAD-binding" evidence="3">
    <location>
        <begin position="5"/>
        <end position="318"/>
    </location>
</feature>
<dbReference type="Gene3D" id="3.50.50.60">
    <property type="entry name" value="FAD/NAD(P)-binding domain"/>
    <property type="match status" value="1"/>
</dbReference>
<gene>
    <name evidence="4" type="primary">hpxO_3</name>
    <name evidence="4" type="ORF">TRP8649_04040</name>
</gene>
<organism evidence="4 5">
    <name type="scientific">Pelagimonas phthalicica</name>
    <dbReference type="NCBI Taxonomy" id="1037362"/>
    <lineage>
        <taxon>Bacteria</taxon>
        <taxon>Pseudomonadati</taxon>
        <taxon>Pseudomonadota</taxon>
        <taxon>Alphaproteobacteria</taxon>
        <taxon>Rhodobacterales</taxon>
        <taxon>Roseobacteraceae</taxon>
        <taxon>Pelagimonas</taxon>
    </lineage>
</organism>
<dbReference type="AlphaFoldDB" id="A0A238JGT9"/>
<reference evidence="5" key="1">
    <citation type="submission" date="2017-05" db="EMBL/GenBank/DDBJ databases">
        <authorList>
            <person name="Rodrigo-Torres L."/>
            <person name="Arahal R. D."/>
            <person name="Lucena T."/>
        </authorList>
    </citation>
    <scope>NUCLEOTIDE SEQUENCE [LARGE SCALE GENOMIC DNA]</scope>
    <source>
        <strain evidence="5">CECT 8649</strain>
    </source>
</reference>
<dbReference type="SUPFAM" id="SSF51905">
    <property type="entry name" value="FAD/NAD(P)-binding domain"/>
    <property type="match status" value="1"/>
</dbReference>
<evidence type="ECO:0000256" key="2">
    <source>
        <dbReference type="ARBA" id="ARBA00023033"/>
    </source>
</evidence>
<dbReference type="EMBL" id="FXXP01000003">
    <property type="protein sequence ID" value="SMX29900.1"/>
    <property type="molecule type" value="Genomic_DNA"/>
</dbReference>
<evidence type="ECO:0000313" key="5">
    <source>
        <dbReference type="Proteomes" id="UP000225972"/>
    </source>
</evidence>
<dbReference type="GO" id="GO:0071949">
    <property type="term" value="F:FAD binding"/>
    <property type="evidence" value="ECO:0007669"/>
    <property type="project" value="InterPro"/>
</dbReference>
<dbReference type="OrthoDB" id="4230779at2"/>
<dbReference type="Proteomes" id="UP000225972">
    <property type="component" value="Unassembled WGS sequence"/>
</dbReference>
<dbReference type="RefSeq" id="WP_099248542.1">
    <property type="nucleotide sequence ID" value="NZ_FXXP01000003.1"/>
</dbReference>
<name>A0A238JGT9_9RHOB</name>
<protein>
    <submittedName>
        <fullName evidence="4">FAD-dependent urate hydroxylase</fullName>
        <ecNumber evidence="4">1.14.13.113</ecNumber>
    </submittedName>
</protein>
<dbReference type="InterPro" id="IPR002938">
    <property type="entry name" value="FAD-bd"/>
</dbReference>
<evidence type="ECO:0000313" key="4">
    <source>
        <dbReference type="EMBL" id="SMX29900.1"/>
    </source>
</evidence>
<dbReference type="GO" id="GO:0102099">
    <property type="term" value="F:FAD-dependent urate hydroxylase activity"/>
    <property type="evidence" value="ECO:0007669"/>
    <property type="project" value="UniProtKB-EC"/>
</dbReference>